<dbReference type="RefSeq" id="WP_377359899.1">
    <property type="nucleotide sequence ID" value="NZ_JBHTCM010000015.1"/>
</dbReference>
<reference evidence="2" key="1">
    <citation type="journal article" date="2019" name="Int. J. Syst. Evol. Microbiol.">
        <title>The Global Catalogue of Microorganisms (GCM) 10K type strain sequencing project: providing services to taxonomists for standard genome sequencing and annotation.</title>
        <authorList>
            <consortium name="The Broad Institute Genomics Platform"/>
            <consortium name="The Broad Institute Genome Sequencing Center for Infectious Disease"/>
            <person name="Wu L."/>
            <person name="Ma J."/>
        </authorList>
    </citation>
    <scope>NUCLEOTIDE SEQUENCE [LARGE SCALE GENOMIC DNA]</scope>
    <source>
        <strain evidence="2">CGMCC 1.16275</strain>
    </source>
</reference>
<evidence type="ECO:0000313" key="2">
    <source>
        <dbReference type="Proteomes" id="UP001596456"/>
    </source>
</evidence>
<dbReference type="EMBL" id="JBHTCM010000015">
    <property type="protein sequence ID" value="MFC7334338.1"/>
    <property type="molecule type" value="Genomic_DNA"/>
</dbReference>
<organism evidence="1 2">
    <name type="scientific">Rhodocista pekingensis</name>
    <dbReference type="NCBI Taxonomy" id="201185"/>
    <lineage>
        <taxon>Bacteria</taxon>
        <taxon>Pseudomonadati</taxon>
        <taxon>Pseudomonadota</taxon>
        <taxon>Alphaproteobacteria</taxon>
        <taxon>Rhodospirillales</taxon>
        <taxon>Azospirillaceae</taxon>
        <taxon>Rhodocista</taxon>
    </lineage>
</organism>
<comment type="caution">
    <text evidence="1">The sequence shown here is derived from an EMBL/GenBank/DDBJ whole genome shotgun (WGS) entry which is preliminary data.</text>
</comment>
<name>A0ABW2KWC6_9PROT</name>
<accession>A0ABW2KWC6</accession>
<evidence type="ECO:0000313" key="1">
    <source>
        <dbReference type="EMBL" id="MFC7334338.1"/>
    </source>
</evidence>
<sequence>MTQIRIHLAPEHLTEGTPEEKAAFGLVTFLADGRSLTQGYDTFIDGPREGPLVSGYHLAEWLAWNWWRLKCEPRPPSPPGHSWQFAHALNTIGEGYVWPNLTIHSDGFRAVLESRRSVNDHTVFRYFGAMPVLAQWSDVEAAIDHFVGVVLSRLDGATVRASNLHTVWEELRVERANPELARYRALEAKLGYDPGEADEAILNARLAEARTLGDEAMGELASLAAMGAPDAAQLMTADELRALARQKGQSMNARDGVSLAPAGSLPWGTCPAHEIGVELAHWVRAQTDAGDGQIGDRELVALAGAQLSILTPERTRGPLSFGLLDEGGMATAILSGTRTENRRFELARLIGDRIMRHEGSLFPVTDARTYRQKAQRAFAAELLAPIAAVKGMAGGDFSEDRQEEIAEHFRVSPMVINRLLKNNRVIDRDPFDYLDVA</sequence>
<protein>
    <submittedName>
        <fullName evidence="1">ImmA/IrrE family metallo-endopeptidase</fullName>
    </submittedName>
</protein>
<proteinExistence type="predicted"/>
<dbReference type="Proteomes" id="UP001596456">
    <property type="component" value="Unassembled WGS sequence"/>
</dbReference>
<keyword evidence="2" id="KW-1185">Reference proteome</keyword>
<gene>
    <name evidence="1" type="ORF">ACFQPS_14310</name>
</gene>